<sequence length="257" mass="30004">MVSSAFPVLLDCARAIEDGDLKLADSLLKQIWTLTVYQPNEQQSNVVKYFAEALVRRAYGLHPDFDNFKLQMGSPLDFLYWYIPVEDAIKKAVVGKKRVHLVDFRIPHLYGCLISPYLANLLSVRVSVILPRSLKKIVNVQEEQQYVTVQAKIYGVRLEKLEVVYANSLKEVDASMLDFRRTEDEAVVFFYFFKLCTLLTEAGVMEREMLKLRDIKPDIVIIQEHDANYNHSDFITRFEDSFQYYSHVFRLHLSYKE</sequence>
<dbReference type="KEGG" id="dzi:111279412"/>
<evidence type="ECO:0000256" key="2">
    <source>
        <dbReference type="ARBA" id="ARBA00023163"/>
    </source>
</evidence>
<dbReference type="Pfam" id="PF03514">
    <property type="entry name" value="GRAS"/>
    <property type="match status" value="1"/>
</dbReference>
<dbReference type="PROSITE" id="PS50985">
    <property type="entry name" value="GRAS"/>
    <property type="match status" value="1"/>
</dbReference>
<dbReference type="GeneID" id="111279412"/>
<organism evidence="4 5">
    <name type="scientific">Durio zibethinus</name>
    <name type="common">Durian</name>
    <dbReference type="NCBI Taxonomy" id="66656"/>
    <lineage>
        <taxon>Eukaryota</taxon>
        <taxon>Viridiplantae</taxon>
        <taxon>Streptophyta</taxon>
        <taxon>Embryophyta</taxon>
        <taxon>Tracheophyta</taxon>
        <taxon>Spermatophyta</taxon>
        <taxon>Magnoliopsida</taxon>
        <taxon>eudicotyledons</taxon>
        <taxon>Gunneridae</taxon>
        <taxon>Pentapetalae</taxon>
        <taxon>rosids</taxon>
        <taxon>malvids</taxon>
        <taxon>Malvales</taxon>
        <taxon>Malvaceae</taxon>
        <taxon>Helicteroideae</taxon>
        <taxon>Durio</taxon>
    </lineage>
</organism>
<dbReference type="AlphaFoldDB" id="A0A6P5X2R2"/>
<comment type="caution">
    <text evidence="3">Lacks conserved residue(s) required for the propagation of feature annotation.</text>
</comment>
<evidence type="ECO:0000256" key="3">
    <source>
        <dbReference type="PROSITE-ProRule" id="PRU01191"/>
    </source>
</evidence>
<reference evidence="5" key="1">
    <citation type="submission" date="2025-08" db="UniProtKB">
        <authorList>
            <consortium name="RefSeq"/>
        </authorList>
    </citation>
    <scope>IDENTIFICATION</scope>
    <source>
        <tissue evidence="5">Fruit stalk</tissue>
    </source>
</reference>
<protein>
    <submittedName>
        <fullName evidence="5">DELLA protein GAI1-like</fullName>
    </submittedName>
</protein>
<evidence type="ECO:0000313" key="4">
    <source>
        <dbReference type="Proteomes" id="UP000515121"/>
    </source>
</evidence>
<evidence type="ECO:0000256" key="1">
    <source>
        <dbReference type="ARBA" id="ARBA00023015"/>
    </source>
</evidence>
<dbReference type="OrthoDB" id="949380at2759"/>
<evidence type="ECO:0000313" key="5">
    <source>
        <dbReference type="RefSeq" id="XP_022722131.1"/>
    </source>
</evidence>
<dbReference type="PANTHER" id="PTHR31636">
    <property type="entry name" value="OSJNBA0084A10.13 PROTEIN-RELATED"/>
    <property type="match status" value="1"/>
</dbReference>
<dbReference type="RefSeq" id="XP_022722131.1">
    <property type="nucleotide sequence ID" value="XM_022866396.1"/>
</dbReference>
<name>A0A6P5X2R2_DURZI</name>
<comment type="similarity">
    <text evidence="3">Belongs to the GRAS family.</text>
</comment>
<accession>A0A6P5X2R2</accession>
<feature type="short sequence motif" description="LXXLL motif" evidence="3">
    <location>
        <begin position="195"/>
        <end position="199"/>
    </location>
</feature>
<gene>
    <name evidence="5" type="primary">LOC111279412</name>
</gene>
<proteinExistence type="inferred from homology"/>
<keyword evidence="4" id="KW-1185">Reference proteome</keyword>
<keyword evidence="2" id="KW-0804">Transcription</keyword>
<keyword evidence="1" id="KW-0805">Transcription regulation</keyword>
<dbReference type="Proteomes" id="UP000515121">
    <property type="component" value="Unplaced"/>
</dbReference>
<dbReference type="InterPro" id="IPR005202">
    <property type="entry name" value="TF_GRAS"/>
</dbReference>